<evidence type="ECO:0000256" key="1">
    <source>
        <dbReference type="SAM" id="MobiDB-lite"/>
    </source>
</evidence>
<organism evidence="2 3">
    <name type="scientific">Actinidia rufa</name>
    <dbReference type="NCBI Taxonomy" id="165716"/>
    <lineage>
        <taxon>Eukaryota</taxon>
        <taxon>Viridiplantae</taxon>
        <taxon>Streptophyta</taxon>
        <taxon>Embryophyta</taxon>
        <taxon>Tracheophyta</taxon>
        <taxon>Spermatophyta</taxon>
        <taxon>Magnoliopsida</taxon>
        <taxon>eudicotyledons</taxon>
        <taxon>Gunneridae</taxon>
        <taxon>Pentapetalae</taxon>
        <taxon>asterids</taxon>
        <taxon>Ericales</taxon>
        <taxon>Actinidiaceae</taxon>
        <taxon>Actinidia</taxon>
    </lineage>
</organism>
<feature type="region of interest" description="Disordered" evidence="1">
    <location>
        <begin position="23"/>
        <end position="46"/>
    </location>
</feature>
<protein>
    <submittedName>
        <fullName evidence="2">Uncharacterized protein</fullName>
    </submittedName>
</protein>
<keyword evidence="3" id="KW-1185">Reference proteome</keyword>
<gene>
    <name evidence="2" type="ORF">Acr_00g0084000</name>
</gene>
<comment type="caution">
    <text evidence="2">The sequence shown here is derived from an EMBL/GenBank/DDBJ whole genome shotgun (WGS) entry which is preliminary data.</text>
</comment>
<evidence type="ECO:0000313" key="2">
    <source>
        <dbReference type="EMBL" id="GFS43154.1"/>
    </source>
</evidence>
<dbReference type="AlphaFoldDB" id="A0A7J0DV01"/>
<dbReference type="EMBL" id="BJWL01000410">
    <property type="protein sequence ID" value="GFS43154.1"/>
    <property type="molecule type" value="Genomic_DNA"/>
</dbReference>
<name>A0A7J0DV01_9ERIC</name>
<evidence type="ECO:0000313" key="3">
    <source>
        <dbReference type="Proteomes" id="UP000585474"/>
    </source>
</evidence>
<reference evidence="3" key="1">
    <citation type="submission" date="2019-07" db="EMBL/GenBank/DDBJ databases">
        <title>De Novo Assembly of kiwifruit Actinidia rufa.</title>
        <authorList>
            <person name="Sugita-Konishi S."/>
            <person name="Sato K."/>
            <person name="Mori E."/>
            <person name="Abe Y."/>
            <person name="Kisaki G."/>
            <person name="Hamano K."/>
            <person name="Suezawa K."/>
            <person name="Otani M."/>
            <person name="Fukuda T."/>
            <person name="Manabe T."/>
            <person name="Gomi K."/>
            <person name="Tabuchi M."/>
            <person name="Akimitsu K."/>
            <person name="Kataoka I."/>
        </authorList>
    </citation>
    <scope>NUCLEOTIDE SEQUENCE [LARGE SCALE GENOMIC DNA]</scope>
    <source>
        <strain evidence="3">cv. Fuchu</strain>
    </source>
</reference>
<sequence length="75" mass="8399">MRVLPFLEIANVYDVKFGRKKATEADDEVANGHNGNSSNVTSNGNGHLINSPELAVYEQFRIQDFLTNRMGLWST</sequence>
<proteinExistence type="predicted"/>
<accession>A0A7J0DV01</accession>
<dbReference type="Proteomes" id="UP000585474">
    <property type="component" value="Unassembled WGS sequence"/>
</dbReference>
<feature type="compositionally biased region" description="Low complexity" evidence="1">
    <location>
        <begin position="31"/>
        <end position="46"/>
    </location>
</feature>